<dbReference type="InterPro" id="IPR036388">
    <property type="entry name" value="WH-like_DNA-bd_sf"/>
</dbReference>
<dbReference type="AlphaFoldDB" id="A0A7X5HUL3"/>
<gene>
    <name evidence="1" type="ORF">GXN74_04240</name>
</gene>
<protein>
    <submittedName>
        <fullName evidence="1">Helix-turn-helix domain-containing protein</fullName>
    </submittedName>
</protein>
<comment type="caution">
    <text evidence="1">The sequence shown here is derived from an EMBL/GenBank/DDBJ whole genome shotgun (WGS) entry which is preliminary data.</text>
</comment>
<dbReference type="SUPFAM" id="SSF46785">
    <property type="entry name" value="Winged helix' DNA-binding domain"/>
    <property type="match status" value="1"/>
</dbReference>
<evidence type="ECO:0000313" key="2">
    <source>
        <dbReference type="Proteomes" id="UP000461585"/>
    </source>
</evidence>
<sequence>MLHLTLENVDQLSALCNALSTPLRIRILQQISDKNLSIVQIAENLNTSVSTIAANVKVLEESGLIITDLHTATRGTKRVCTKNYADIFINLDARYPLFASRKTIEVNMPVGHFSNCIATPTCGLIGSTGTIGSEDLPSAFFEPAHTDARHIWFRTGHVEYRFPNNTYRFQNIELHGIGFSMEICSEAPNYEMDWPSDITFWINDREVGTWTSPGDFGDRKGKLKSYLWNKTFFTQYGHLLNISINQAGTFIDDVLVSQQTIDTLDLKQPGITLRIGIKEEAEHKGGINLFGSGFGDHDQDILMKLDYQLHE</sequence>
<accession>A0A7X5HUL3</accession>
<dbReference type="CDD" id="cd00090">
    <property type="entry name" value="HTH_ARSR"/>
    <property type="match status" value="1"/>
</dbReference>
<evidence type="ECO:0000313" key="1">
    <source>
        <dbReference type="EMBL" id="NDL66957.1"/>
    </source>
</evidence>
<dbReference type="InterPro" id="IPR011991">
    <property type="entry name" value="ArsR-like_HTH"/>
</dbReference>
<dbReference type="Pfam" id="PF12840">
    <property type="entry name" value="HTH_20"/>
    <property type="match status" value="1"/>
</dbReference>
<name>A0A7X5HUL3_9FIRM</name>
<keyword evidence="2" id="KW-1185">Reference proteome</keyword>
<organism evidence="1 2">
    <name type="scientific">Anaerotalea alkaliphila</name>
    <dbReference type="NCBI Taxonomy" id="2662126"/>
    <lineage>
        <taxon>Bacteria</taxon>
        <taxon>Bacillati</taxon>
        <taxon>Bacillota</taxon>
        <taxon>Clostridia</taxon>
        <taxon>Eubacteriales</taxon>
        <taxon>Anaerotalea</taxon>
    </lineage>
</organism>
<dbReference type="EMBL" id="JAAEEH010000008">
    <property type="protein sequence ID" value="NDL66957.1"/>
    <property type="molecule type" value="Genomic_DNA"/>
</dbReference>
<dbReference type="InterPro" id="IPR036390">
    <property type="entry name" value="WH_DNA-bd_sf"/>
</dbReference>
<dbReference type="RefSeq" id="WP_162369686.1">
    <property type="nucleotide sequence ID" value="NZ_JAAEEH010000008.1"/>
</dbReference>
<reference evidence="1 2" key="1">
    <citation type="submission" date="2020-01" db="EMBL/GenBank/DDBJ databases">
        <title>Anaeroalcalibacter tamaniensis gen. nov., sp. nov., moderately halophilic strictly anaerobic fermenter bacterium from mud volcano of Taman peninsula.</title>
        <authorList>
            <person name="Frolova A."/>
            <person name="Merkel A.Y."/>
            <person name="Slobodkin A.I."/>
        </authorList>
    </citation>
    <scope>NUCLEOTIDE SEQUENCE [LARGE SCALE GENOMIC DNA]</scope>
    <source>
        <strain evidence="1 2">F-3ap</strain>
    </source>
</reference>
<dbReference type="Gene3D" id="1.10.10.10">
    <property type="entry name" value="Winged helix-like DNA-binding domain superfamily/Winged helix DNA-binding domain"/>
    <property type="match status" value="1"/>
</dbReference>
<proteinExistence type="predicted"/>
<dbReference type="Proteomes" id="UP000461585">
    <property type="component" value="Unassembled WGS sequence"/>
</dbReference>